<evidence type="ECO:0000256" key="2">
    <source>
        <dbReference type="ARBA" id="ARBA00022729"/>
    </source>
</evidence>
<accession>A0ABT9H2V8</accession>
<feature type="domain" description="Solute-binding protein family 3/N-terminal" evidence="3">
    <location>
        <begin position="31"/>
        <end position="239"/>
    </location>
</feature>
<dbReference type="InterPro" id="IPR001638">
    <property type="entry name" value="Solute-binding_3/MltF_N"/>
</dbReference>
<dbReference type="Gene3D" id="3.40.190.10">
    <property type="entry name" value="Periplasmic binding protein-like II"/>
    <property type="match status" value="2"/>
</dbReference>
<comment type="similarity">
    <text evidence="1">Belongs to the bacterial solute-binding protein 3 family.</text>
</comment>
<dbReference type="PANTHER" id="PTHR35936">
    <property type="entry name" value="MEMBRANE-BOUND LYTIC MUREIN TRANSGLYCOSYLASE F"/>
    <property type="match status" value="1"/>
</dbReference>
<evidence type="ECO:0000256" key="1">
    <source>
        <dbReference type="ARBA" id="ARBA00010333"/>
    </source>
</evidence>
<reference evidence="4 5" key="1">
    <citation type="submission" date="2023-08" db="EMBL/GenBank/DDBJ databases">
        <authorList>
            <person name="Joshi A."/>
            <person name="Thite S."/>
        </authorList>
    </citation>
    <scope>NUCLEOTIDE SEQUENCE [LARGE SCALE GENOMIC DNA]</scope>
    <source>
        <strain evidence="4 5">AC40</strain>
    </source>
</reference>
<dbReference type="EMBL" id="JAUZVZ010000029">
    <property type="protein sequence ID" value="MDP4537645.1"/>
    <property type="molecule type" value="Genomic_DNA"/>
</dbReference>
<keyword evidence="2" id="KW-0732">Signal</keyword>
<evidence type="ECO:0000259" key="3">
    <source>
        <dbReference type="Pfam" id="PF00497"/>
    </source>
</evidence>
<dbReference type="RefSeq" id="WP_305894894.1">
    <property type="nucleotide sequence ID" value="NZ_JAUZVZ010000029.1"/>
</dbReference>
<protein>
    <submittedName>
        <fullName evidence="4">Transporter substrate-binding domain-containing protein</fullName>
    </submittedName>
</protein>
<dbReference type="SUPFAM" id="SSF53850">
    <property type="entry name" value="Periplasmic binding protein-like II"/>
    <property type="match status" value="1"/>
</dbReference>
<organism evidence="4 5">
    <name type="scientific">Alkalimonas collagenimarina</name>
    <dbReference type="NCBI Taxonomy" id="400390"/>
    <lineage>
        <taxon>Bacteria</taxon>
        <taxon>Pseudomonadati</taxon>
        <taxon>Pseudomonadota</taxon>
        <taxon>Gammaproteobacteria</taxon>
        <taxon>Alkalimonas</taxon>
    </lineage>
</organism>
<evidence type="ECO:0000313" key="5">
    <source>
        <dbReference type="Proteomes" id="UP001231616"/>
    </source>
</evidence>
<gene>
    <name evidence="4" type="ORF">Q3O60_15775</name>
</gene>
<dbReference type="Proteomes" id="UP001231616">
    <property type="component" value="Unassembled WGS sequence"/>
</dbReference>
<evidence type="ECO:0000313" key="4">
    <source>
        <dbReference type="EMBL" id="MDP4537645.1"/>
    </source>
</evidence>
<sequence length="242" mass="27859">MVHSALWLYFILLFFSASSFAVSRPSLIWCLDHTPPRKYYEYGKDPYGPMVDLMQDVATKLNTKLEFTVPTPTSRCLLQLERGEVDVVTGLLYTPERDNRYWLLPYDIAKPESHFINKHRTPAENQELRITLIQSGIYSEGFQESLLKAGHQVLLAPSIDDALADLYHGTTDVFVGPEHITLLHISRNGRYQQSLIVAPQDKQADFEAHIAISKNGRYADRYQAFREALEQIRAEGKYQFYQ</sequence>
<dbReference type="Pfam" id="PF00497">
    <property type="entry name" value="SBP_bac_3"/>
    <property type="match status" value="1"/>
</dbReference>
<keyword evidence="5" id="KW-1185">Reference proteome</keyword>
<proteinExistence type="inferred from homology"/>
<comment type="caution">
    <text evidence="4">The sequence shown here is derived from an EMBL/GenBank/DDBJ whole genome shotgun (WGS) entry which is preliminary data.</text>
</comment>
<name>A0ABT9H2V8_9GAMM</name>